<dbReference type="Proteomes" id="UP000248889">
    <property type="component" value="Unassembled WGS sequence"/>
</dbReference>
<dbReference type="InterPro" id="IPR000192">
    <property type="entry name" value="Aminotrans_V_dom"/>
</dbReference>
<dbReference type="PANTHER" id="PTHR43586">
    <property type="entry name" value="CYSTEINE DESULFURASE"/>
    <property type="match status" value="1"/>
</dbReference>
<dbReference type="PANTHER" id="PTHR43586:SF15">
    <property type="entry name" value="BLR3095 PROTEIN"/>
    <property type="match status" value="1"/>
</dbReference>
<keyword evidence="2" id="KW-0808">Transferase</keyword>
<proteinExistence type="predicted"/>
<sequence>MASPRSVPTPFPARSATGGLAGYAEQFAETEGYLDFARFGPPSRDVLDTTRQLLEQSARADAGTVDELMRQELRARQAAARLLGDVPPAGVALLPNTSTGLFHAAFGLPHGTVLVPAREFPSNAYPWLRAARLGRVQPVSLEPDAYGRVTPELVRQALTPETVAVSLSAVDYRTGYRADLGGIREVIGPDRLLVVDAIQGMGVADLPWTAADLLVTGGQKWLRSGWSTGFLYASPRALERLEPTLTGWTGVVDAGVLDSQEHAPAPDAARFSLTNLSPVTAGAFAAGLELVLRTGVDRIQAHIAERTAQLIDTVRSAGGVVLSPEAEHERAGIVAFTMPRAEPAVVAANLAEQGVTATVRPDQLRLSAHASTTLATVDRVHRALTSLPV</sequence>
<dbReference type="RefSeq" id="WP_111500205.1">
    <property type="nucleotide sequence ID" value="NZ_QKYN01000033.1"/>
</dbReference>
<keyword evidence="2" id="KW-0032">Aminotransferase</keyword>
<dbReference type="OrthoDB" id="4743071at2"/>
<reference evidence="2 3" key="1">
    <citation type="submission" date="2018-06" db="EMBL/GenBank/DDBJ databases">
        <title>Streptacidiphilus pinicola sp. nov., isolated from pine grove soil.</title>
        <authorList>
            <person name="Roh S.G."/>
            <person name="Park S."/>
            <person name="Kim M.-K."/>
            <person name="Yun B.-R."/>
            <person name="Park J."/>
            <person name="Kim M.J."/>
            <person name="Kim Y.S."/>
            <person name="Kim S.B."/>
        </authorList>
    </citation>
    <scope>NUCLEOTIDE SEQUENCE [LARGE SCALE GENOMIC DNA]</scope>
    <source>
        <strain evidence="2 3">MMS16-CNU450</strain>
    </source>
</reference>
<evidence type="ECO:0000313" key="2">
    <source>
        <dbReference type="EMBL" id="RAG86101.1"/>
    </source>
</evidence>
<dbReference type="Pfam" id="PF00266">
    <property type="entry name" value="Aminotran_5"/>
    <property type="match status" value="1"/>
</dbReference>
<protein>
    <submittedName>
        <fullName evidence="2">Aminotransferase</fullName>
    </submittedName>
</protein>
<dbReference type="AlphaFoldDB" id="A0A2X0IS72"/>
<dbReference type="SUPFAM" id="SSF53383">
    <property type="entry name" value="PLP-dependent transferases"/>
    <property type="match status" value="1"/>
</dbReference>
<dbReference type="InterPro" id="IPR015422">
    <property type="entry name" value="PyrdxlP-dep_Trfase_small"/>
</dbReference>
<dbReference type="EMBL" id="QKYN01000033">
    <property type="protein sequence ID" value="RAG86101.1"/>
    <property type="molecule type" value="Genomic_DNA"/>
</dbReference>
<dbReference type="InterPro" id="IPR015424">
    <property type="entry name" value="PyrdxlP-dep_Trfase"/>
</dbReference>
<comment type="caution">
    <text evidence="2">The sequence shown here is derived from an EMBL/GenBank/DDBJ whole genome shotgun (WGS) entry which is preliminary data.</text>
</comment>
<dbReference type="Gene3D" id="3.90.1150.10">
    <property type="entry name" value="Aspartate Aminotransferase, domain 1"/>
    <property type="match status" value="1"/>
</dbReference>
<dbReference type="Gene3D" id="3.40.640.10">
    <property type="entry name" value="Type I PLP-dependent aspartate aminotransferase-like (Major domain)"/>
    <property type="match status" value="1"/>
</dbReference>
<keyword evidence="3" id="KW-1185">Reference proteome</keyword>
<dbReference type="InterPro" id="IPR015421">
    <property type="entry name" value="PyrdxlP-dep_Trfase_major"/>
</dbReference>
<accession>A0A2X0IS72</accession>
<name>A0A2X0IS72_9ACTN</name>
<gene>
    <name evidence="2" type="ORF">DN069_08265</name>
</gene>
<feature type="domain" description="Aminotransferase class V" evidence="1">
    <location>
        <begin position="66"/>
        <end position="356"/>
    </location>
</feature>
<evidence type="ECO:0000313" key="3">
    <source>
        <dbReference type="Proteomes" id="UP000248889"/>
    </source>
</evidence>
<evidence type="ECO:0000259" key="1">
    <source>
        <dbReference type="Pfam" id="PF00266"/>
    </source>
</evidence>
<organism evidence="2 3">
    <name type="scientific">Streptacidiphilus pinicola</name>
    <dbReference type="NCBI Taxonomy" id="2219663"/>
    <lineage>
        <taxon>Bacteria</taxon>
        <taxon>Bacillati</taxon>
        <taxon>Actinomycetota</taxon>
        <taxon>Actinomycetes</taxon>
        <taxon>Kitasatosporales</taxon>
        <taxon>Streptomycetaceae</taxon>
        <taxon>Streptacidiphilus</taxon>
    </lineage>
</organism>
<dbReference type="GO" id="GO:0008483">
    <property type="term" value="F:transaminase activity"/>
    <property type="evidence" value="ECO:0007669"/>
    <property type="project" value="UniProtKB-KW"/>
</dbReference>